<name>A0ACC3AFK4_9EURO</name>
<proteinExistence type="predicted"/>
<sequence>MENVLLDGFDNETPGNVRSIIARIADCGALTKPSDREITSITYRSPEVYFRKPWTTSADIWSWGIMYCHLLEAQVDLSKPGMYDSICKGTLEDKAQAVREAISFDFDLHSILLYATNEQGQIGLRPKNDSGVTNEQWAERLFRKSVPVDDIAFLCEVLNPDPEARWTAPEIIATGYLEIE</sequence>
<reference evidence="1" key="1">
    <citation type="submission" date="2022-10" db="EMBL/GenBank/DDBJ databases">
        <title>Culturing micro-colonial fungi from biological soil crusts in the Mojave desert and describing Neophaeococcomyces mojavensis, and introducing the new genera and species Taxawa tesnikishii.</title>
        <authorList>
            <person name="Kurbessoian T."/>
            <person name="Stajich J.E."/>
        </authorList>
    </citation>
    <scope>NUCLEOTIDE SEQUENCE</scope>
    <source>
        <strain evidence="1">JES_112</strain>
    </source>
</reference>
<organism evidence="1 2">
    <name type="scientific">Neophaeococcomyces mojaviensis</name>
    <dbReference type="NCBI Taxonomy" id="3383035"/>
    <lineage>
        <taxon>Eukaryota</taxon>
        <taxon>Fungi</taxon>
        <taxon>Dikarya</taxon>
        <taxon>Ascomycota</taxon>
        <taxon>Pezizomycotina</taxon>
        <taxon>Eurotiomycetes</taxon>
        <taxon>Chaetothyriomycetidae</taxon>
        <taxon>Chaetothyriales</taxon>
        <taxon>Chaetothyriales incertae sedis</taxon>
        <taxon>Neophaeococcomyces</taxon>
    </lineage>
</organism>
<dbReference type="EMBL" id="JAPDRQ010000024">
    <property type="protein sequence ID" value="KAJ9661301.1"/>
    <property type="molecule type" value="Genomic_DNA"/>
</dbReference>
<accession>A0ACC3AFK4</accession>
<comment type="caution">
    <text evidence="1">The sequence shown here is derived from an EMBL/GenBank/DDBJ whole genome shotgun (WGS) entry which is preliminary data.</text>
</comment>
<protein>
    <submittedName>
        <fullName evidence="1">Uncharacterized protein</fullName>
    </submittedName>
</protein>
<evidence type="ECO:0000313" key="2">
    <source>
        <dbReference type="Proteomes" id="UP001172386"/>
    </source>
</evidence>
<evidence type="ECO:0000313" key="1">
    <source>
        <dbReference type="EMBL" id="KAJ9661301.1"/>
    </source>
</evidence>
<dbReference type="Proteomes" id="UP001172386">
    <property type="component" value="Unassembled WGS sequence"/>
</dbReference>
<gene>
    <name evidence="1" type="ORF">H2198_002044</name>
</gene>
<keyword evidence="2" id="KW-1185">Reference proteome</keyword>